<proteinExistence type="predicted"/>
<dbReference type="EMBL" id="LATX01001768">
    <property type="protein sequence ID" value="KTB38345.1"/>
    <property type="molecule type" value="Genomic_DNA"/>
</dbReference>
<reference evidence="1 2" key="1">
    <citation type="submission" date="2015-12" db="EMBL/GenBank/DDBJ databases">
        <title>Draft genome sequence of Moniliophthora roreri, the causal agent of frosty pod rot of cacao.</title>
        <authorList>
            <person name="Aime M.C."/>
            <person name="Diaz-Valderrama J.R."/>
            <person name="Kijpornyongpan T."/>
            <person name="Phillips-Mora W."/>
        </authorList>
    </citation>
    <scope>NUCLEOTIDE SEQUENCE [LARGE SCALE GENOMIC DNA]</scope>
    <source>
        <strain evidence="1 2">MCA 2952</strain>
    </source>
</reference>
<evidence type="ECO:0000313" key="1">
    <source>
        <dbReference type="EMBL" id="KTB38345.1"/>
    </source>
</evidence>
<dbReference type="Proteomes" id="UP000054988">
    <property type="component" value="Unassembled WGS sequence"/>
</dbReference>
<dbReference type="AlphaFoldDB" id="A0A0W0FPT6"/>
<name>A0A0W0FPT6_MONRR</name>
<gene>
    <name evidence="1" type="ORF">WG66_9042</name>
</gene>
<comment type="caution">
    <text evidence="1">The sequence shown here is derived from an EMBL/GenBank/DDBJ whole genome shotgun (WGS) entry which is preliminary data.</text>
</comment>
<protein>
    <submittedName>
        <fullName evidence="1">Uncharacterized protein</fullName>
    </submittedName>
</protein>
<sequence>MSFETASEFFIKRSPALTLIHILTLEEDRSMIVPVLSHLSVLMSPLSTSVLFDCSLHFADVIEK</sequence>
<organism evidence="1 2">
    <name type="scientific">Moniliophthora roreri</name>
    <name type="common">Frosty pod rot fungus</name>
    <name type="synonym">Monilia roreri</name>
    <dbReference type="NCBI Taxonomy" id="221103"/>
    <lineage>
        <taxon>Eukaryota</taxon>
        <taxon>Fungi</taxon>
        <taxon>Dikarya</taxon>
        <taxon>Basidiomycota</taxon>
        <taxon>Agaricomycotina</taxon>
        <taxon>Agaricomycetes</taxon>
        <taxon>Agaricomycetidae</taxon>
        <taxon>Agaricales</taxon>
        <taxon>Marasmiineae</taxon>
        <taxon>Marasmiaceae</taxon>
        <taxon>Moniliophthora</taxon>
    </lineage>
</organism>
<accession>A0A0W0FPT6</accession>
<evidence type="ECO:0000313" key="2">
    <source>
        <dbReference type="Proteomes" id="UP000054988"/>
    </source>
</evidence>